<feature type="region of interest" description="Disordered" evidence="1">
    <location>
        <begin position="70"/>
        <end position="95"/>
    </location>
</feature>
<organism evidence="4 5">
    <name type="scientific">Halorubellus litoreus</name>
    <dbReference type="NCBI Taxonomy" id="755308"/>
    <lineage>
        <taxon>Archaea</taxon>
        <taxon>Methanobacteriati</taxon>
        <taxon>Methanobacteriota</taxon>
        <taxon>Stenosarchaea group</taxon>
        <taxon>Halobacteria</taxon>
        <taxon>Halobacteriales</taxon>
        <taxon>Halorubellaceae</taxon>
        <taxon>Halorubellus</taxon>
    </lineage>
</organism>
<evidence type="ECO:0000313" key="5">
    <source>
        <dbReference type="Proteomes" id="UP001596395"/>
    </source>
</evidence>
<keyword evidence="2" id="KW-0812">Transmembrane</keyword>
<dbReference type="Proteomes" id="UP001596395">
    <property type="component" value="Unassembled WGS sequence"/>
</dbReference>
<evidence type="ECO:0000313" key="4">
    <source>
        <dbReference type="EMBL" id="MFC6951735.1"/>
    </source>
</evidence>
<keyword evidence="2" id="KW-0472">Membrane</keyword>
<proteinExistence type="predicted"/>
<evidence type="ECO:0000259" key="3">
    <source>
        <dbReference type="Pfam" id="PF11127"/>
    </source>
</evidence>
<protein>
    <submittedName>
        <fullName evidence="4">DUF2892 domain-containing protein</fullName>
    </submittedName>
</protein>
<name>A0ABD5V8W9_9EURY</name>
<dbReference type="EMBL" id="JBHSXN010000001">
    <property type="protein sequence ID" value="MFC6951735.1"/>
    <property type="molecule type" value="Genomic_DNA"/>
</dbReference>
<comment type="caution">
    <text evidence="4">The sequence shown here is derived from an EMBL/GenBank/DDBJ whole genome shotgun (WGS) entry which is preliminary data.</text>
</comment>
<sequence>MQKNVGGYDRIARFVLGPILVIVGLAHVLEVFAIASGTLGLGIAVAAILVGAVFLVTAATQKCPLNSVLGFDTYKPKTTDDTEPTTDTNRVGPTN</sequence>
<feature type="domain" description="Inner membrane protein YgaP-like transmembrane" evidence="3">
    <location>
        <begin position="1"/>
        <end position="76"/>
    </location>
</feature>
<dbReference type="Pfam" id="PF11127">
    <property type="entry name" value="YgaP-like_TM"/>
    <property type="match status" value="1"/>
</dbReference>
<dbReference type="InterPro" id="IPR021309">
    <property type="entry name" value="YgaP-like_TM"/>
</dbReference>
<dbReference type="AlphaFoldDB" id="A0ABD5V8W9"/>
<evidence type="ECO:0000256" key="1">
    <source>
        <dbReference type="SAM" id="MobiDB-lite"/>
    </source>
</evidence>
<keyword evidence="5" id="KW-1185">Reference proteome</keyword>
<accession>A0ABD5V8W9</accession>
<evidence type="ECO:0000256" key="2">
    <source>
        <dbReference type="SAM" id="Phobius"/>
    </source>
</evidence>
<reference evidence="4 5" key="1">
    <citation type="journal article" date="2019" name="Int. J. Syst. Evol. Microbiol.">
        <title>The Global Catalogue of Microorganisms (GCM) 10K type strain sequencing project: providing services to taxonomists for standard genome sequencing and annotation.</title>
        <authorList>
            <consortium name="The Broad Institute Genomics Platform"/>
            <consortium name="The Broad Institute Genome Sequencing Center for Infectious Disease"/>
            <person name="Wu L."/>
            <person name="Ma J."/>
        </authorList>
    </citation>
    <scope>NUCLEOTIDE SEQUENCE [LARGE SCALE GENOMIC DNA]</scope>
    <source>
        <strain evidence="4 5">GX26</strain>
    </source>
</reference>
<dbReference type="RefSeq" id="WP_336348750.1">
    <property type="nucleotide sequence ID" value="NZ_JAZAQL010000001.1"/>
</dbReference>
<feature type="transmembrane region" description="Helical" evidence="2">
    <location>
        <begin position="41"/>
        <end position="59"/>
    </location>
</feature>
<keyword evidence="2" id="KW-1133">Transmembrane helix</keyword>
<gene>
    <name evidence="4" type="ORF">ACFQGB_02555</name>
</gene>
<feature type="transmembrane region" description="Helical" evidence="2">
    <location>
        <begin position="12"/>
        <end position="35"/>
    </location>
</feature>